<evidence type="ECO:0000256" key="1">
    <source>
        <dbReference type="SAM" id="Phobius"/>
    </source>
</evidence>
<dbReference type="AlphaFoldDB" id="A0A514BQA4"/>
<keyword evidence="3" id="KW-1185">Reference proteome</keyword>
<sequence length="117" mass="12892">MIDVAIQESEWQQLSRTVAGLTEPVSILHTMATRTECRANQGEQKMRRIKVVAAAMVVGLLAAYSLTALASWQGTWNYYDEEGVLVGQWTAGCGDADGRWGMETSNKWFSQGCAVDM</sequence>
<protein>
    <submittedName>
        <fullName evidence="2">Uncharacterized protein</fullName>
    </submittedName>
</protein>
<dbReference type="InterPro" id="IPR046256">
    <property type="entry name" value="DUF6289"/>
</dbReference>
<dbReference type="RefSeq" id="WP_141622923.1">
    <property type="nucleotide sequence ID" value="NZ_CP041242.1"/>
</dbReference>
<dbReference type="Proteomes" id="UP000317199">
    <property type="component" value="Chromosome"/>
</dbReference>
<feature type="transmembrane region" description="Helical" evidence="1">
    <location>
        <begin position="51"/>
        <end position="72"/>
    </location>
</feature>
<keyword evidence="1" id="KW-0812">Transmembrane</keyword>
<keyword evidence="1" id="KW-1133">Transmembrane helix</keyword>
<organism evidence="2 3">
    <name type="scientific">Marilutibacter alkalisoli</name>
    <dbReference type="NCBI Taxonomy" id="2591633"/>
    <lineage>
        <taxon>Bacteria</taxon>
        <taxon>Pseudomonadati</taxon>
        <taxon>Pseudomonadota</taxon>
        <taxon>Gammaproteobacteria</taxon>
        <taxon>Lysobacterales</taxon>
        <taxon>Lysobacteraceae</taxon>
        <taxon>Marilutibacter</taxon>
    </lineage>
</organism>
<accession>A0A514BQA4</accession>
<dbReference type="Pfam" id="PF19806">
    <property type="entry name" value="DUF6289"/>
    <property type="match status" value="1"/>
</dbReference>
<reference evidence="2 3" key="1">
    <citation type="submission" date="2019-06" db="EMBL/GenBank/DDBJ databases">
        <title>Lysobacter alkalisoli sp. nov. isolated from saline-alkali soil.</title>
        <authorList>
            <person name="Sun J.-Q."/>
            <person name="Xu L."/>
        </authorList>
    </citation>
    <scope>NUCLEOTIDE SEQUENCE [LARGE SCALE GENOMIC DNA]</scope>
    <source>
        <strain evidence="2 3">SJ-36</strain>
    </source>
</reference>
<dbReference type="EMBL" id="CP041242">
    <property type="protein sequence ID" value="QDH69582.1"/>
    <property type="molecule type" value="Genomic_DNA"/>
</dbReference>
<name>A0A514BQA4_9GAMM</name>
<keyword evidence="1" id="KW-0472">Membrane</keyword>
<evidence type="ECO:0000313" key="2">
    <source>
        <dbReference type="EMBL" id="QDH69582.1"/>
    </source>
</evidence>
<gene>
    <name evidence="2" type="ORF">FKV23_05355</name>
</gene>
<proteinExistence type="predicted"/>
<dbReference type="KEGG" id="lyj:FKV23_05355"/>
<evidence type="ECO:0000313" key="3">
    <source>
        <dbReference type="Proteomes" id="UP000317199"/>
    </source>
</evidence>
<dbReference type="OrthoDB" id="6027340at2"/>